<accession>A0A8K0K9D5</accession>
<keyword evidence="7" id="KW-0915">Sodium</keyword>
<keyword evidence="3 12" id="KW-0813">Transport</keyword>
<evidence type="ECO:0000256" key="10">
    <source>
        <dbReference type="ARBA" id="ARBA00023201"/>
    </source>
</evidence>
<evidence type="ECO:0000256" key="13">
    <source>
        <dbReference type="SAM" id="MobiDB-lite"/>
    </source>
</evidence>
<keyword evidence="4 12" id="KW-0894">Sodium channel</keyword>
<comment type="caution">
    <text evidence="14">The sequence shown here is derived from an EMBL/GenBank/DDBJ whole genome shotgun (WGS) entry which is preliminary data.</text>
</comment>
<keyword evidence="11 12" id="KW-0407">Ion channel</keyword>
<evidence type="ECO:0000256" key="1">
    <source>
        <dbReference type="ARBA" id="ARBA00004141"/>
    </source>
</evidence>
<dbReference type="PANTHER" id="PTHR11690:SF288">
    <property type="entry name" value="AMILORIDE-SENSITIVE NA+ CHANNEL-RELATED"/>
    <property type="match status" value="1"/>
</dbReference>
<sequence length="215" mass="24762">MSFYQKNDPELRKQAKKPPETISANINLSDEESDREICGRVAASGAQLKKQRATRNGRKQSLRAAASYLQEYCGSTSLHGLRYMGEERRPLVERICWLVAFGLSIMACGHLIHKVWKKWENTPVIVSFADSSTPVWQIPFPAVTICSETKYRKSVFNYTDINYKLANKIDISEENMRRYEYKSLLCEGNEYLNNATWNTTTEAIKFLQQNSIPNY</sequence>
<dbReference type="GO" id="GO:0005886">
    <property type="term" value="C:plasma membrane"/>
    <property type="evidence" value="ECO:0007669"/>
    <property type="project" value="TreeGrafter"/>
</dbReference>
<organism evidence="14 15">
    <name type="scientific">Ladona fulva</name>
    <name type="common">Scarce chaser dragonfly</name>
    <name type="synonym">Libellula fulva</name>
    <dbReference type="NCBI Taxonomy" id="123851"/>
    <lineage>
        <taxon>Eukaryota</taxon>
        <taxon>Metazoa</taxon>
        <taxon>Ecdysozoa</taxon>
        <taxon>Arthropoda</taxon>
        <taxon>Hexapoda</taxon>
        <taxon>Insecta</taxon>
        <taxon>Pterygota</taxon>
        <taxon>Palaeoptera</taxon>
        <taxon>Odonata</taxon>
        <taxon>Epiprocta</taxon>
        <taxon>Anisoptera</taxon>
        <taxon>Libelluloidea</taxon>
        <taxon>Libellulidae</taxon>
        <taxon>Ladona</taxon>
    </lineage>
</organism>
<evidence type="ECO:0000256" key="12">
    <source>
        <dbReference type="RuleBase" id="RU000679"/>
    </source>
</evidence>
<keyword evidence="15" id="KW-1185">Reference proteome</keyword>
<evidence type="ECO:0000313" key="15">
    <source>
        <dbReference type="Proteomes" id="UP000792457"/>
    </source>
</evidence>
<keyword evidence="9" id="KW-0472">Membrane</keyword>
<keyword evidence="10 12" id="KW-0739">Sodium transport</keyword>
<evidence type="ECO:0000256" key="11">
    <source>
        <dbReference type="ARBA" id="ARBA00023303"/>
    </source>
</evidence>
<dbReference type="OrthoDB" id="6021021at2759"/>
<dbReference type="AlphaFoldDB" id="A0A8K0K9D5"/>
<dbReference type="EMBL" id="KZ308463">
    <property type="protein sequence ID" value="KAG8230081.1"/>
    <property type="molecule type" value="Genomic_DNA"/>
</dbReference>
<keyword evidence="6" id="KW-1133">Transmembrane helix</keyword>
<feature type="compositionally biased region" description="Basic and acidic residues" evidence="13">
    <location>
        <begin position="7"/>
        <end position="19"/>
    </location>
</feature>
<evidence type="ECO:0000256" key="4">
    <source>
        <dbReference type="ARBA" id="ARBA00022461"/>
    </source>
</evidence>
<comment type="similarity">
    <text evidence="2 12">Belongs to the amiloride-sensitive sodium channel (TC 1.A.6) family.</text>
</comment>
<gene>
    <name evidence="14" type="ORF">J437_LFUL009200</name>
</gene>
<evidence type="ECO:0000256" key="2">
    <source>
        <dbReference type="ARBA" id="ARBA00007193"/>
    </source>
</evidence>
<reference evidence="14" key="1">
    <citation type="submission" date="2013-04" db="EMBL/GenBank/DDBJ databases">
        <authorList>
            <person name="Qu J."/>
            <person name="Murali S.C."/>
            <person name="Bandaranaike D."/>
            <person name="Bellair M."/>
            <person name="Blankenburg K."/>
            <person name="Chao H."/>
            <person name="Dinh H."/>
            <person name="Doddapaneni H."/>
            <person name="Downs B."/>
            <person name="Dugan-Rocha S."/>
            <person name="Elkadiri S."/>
            <person name="Gnanaolivu R.D."/>
            <person name="Hernandez B."/>
            <person name="Javaid M."/>
            <person name="Jayaseelan J.C."/>
            <person name="Lee S."/>
            <person name="Li M."/>
            <person name="Ming W."/>
            <person name="Munidasa M."/>
            <person name="Muniz J."/>
            <person name="Nguyen L."/>
            <person name="Ongeri F."/>
            <person name="Osuji N."/>
            <person name="Pu L.-L."/>
            <person name="Puazo M."/>
            <person name="Qu C."/>
            <person name="Quiroz J."/>
            <person name="Raj R."/>
            <person name="Weissenberger G."/>
            <person name="Xin Y."/>
            <person name="Zou X."/>
            <person name="Han Y."/>
            <person name="Richards S."/>
            <person name="Worley K."/>
            <person name="Muzny D."/>
            <person name="Gibbs R."/>
        </authorList>
    </citation>
    <scope>NUCLEOTIDE SEQUENCE</scope>
    <source>
        <strain evidence="14">Sampled in the wild</strain>
    </source>
</reference>
<keyword evidence="8 12" id="KW-0406">Ion transport</keyword>
<evidence type="ECO:0000256" key="9">
    <source>
        <dbReference type="ARBA" id="ARBA00023136"/>
    </source>
</evidence>
<reference evidence="14" key="2">
    <citation type="submission" date="2017-10" db="EMBL/GenBank/DDBJ databases">
        <title>Ladona fulva Genome sequencing and assembly.</title>
        <authorList>
            <person name="Murali S."/>
            <person name="Richards S."/>
            <person name="Bandaranaike D."/>
            <person name="Bellair M."/>
            <person name="Blankenburg K."/>
            <person name="Chao H."/>
            <person name="Dinh H."/>
            <person name="Doddapaneni H."/>
            <person name="Dugan-Rocha S."/>
            <person name="Elkadiri S."/>
            <person name="Gnanaolivu R."/>
            <person name="Hernandez B."/>
            <person name="Skinner E."/>
            <person name="Javaid M."/>
            <person name="Lee S."/>
            <person name="Li M."/>
            <person name="Ming W."/>
            <person name="Munidasa M."/>
            <person name="Muniz J."/>
            <person name="Nguyen L."/>
            <person name="Hughes D."/>
            <person name="Osuji N."/>
            <person name="Pu L.-L."/>
            <person name="Puazo M."/>
            <person name="Qu C."/>
            <person name="Quiroz J."/>
            <person name="Raj R."/>
            <person name="Weissenberger G."/>
            <person name="Xin Y."/>
            <person name="Zou X."/>
            <person name="Han Y."/>
            <person name="Worley K."/>
            <person name="Muzny D."/>
            <person name="Gibbs R."/>
        </authorList>
    </citation>
    <scope>NUCLEOTIDE SEQUENCE</scope>
    <source>
        <strain evidence="14">Sampled in the wild</strain>
    </source>
</reference>
<evidence type="ECO:0000256" key="8">
    <source>
        <dbReference type="ARBA" id="ARBA00023065"/>
    </source>
</evidence>
<protein>
    <submittedName>
        <fullName evidence="14">Uncharacterized protein</fullName>
    </submittedName>
</protein>
<feature type="region of interest" description="Disordered" evidence="13">
    <location>
        <begin position="1"/>
        <end position="26"/>
    </location>
</feature>
<dbReference type="Proteomes" id="UP000792457">
    <property type="component" value="Unassembled WGS sequence"/>
</dbReference>
<name>A0A8K0K9D5_LADFU</name>
<keyword evidence="5 12" id="KW-0812">Transmembrane</keyword>
<dbReference type="Pfam" id="PF00858">
    <property type="entry name" value="ASC"/>
    <property type="match status" value="1"/>
</dbReference>
<proteinExistence type="inferred from homology"/>
<comment type="subcellular location">
    <subcellularLocation>
        <location evidence="1">Membrane</location>
        <topology evidence="1">Multi-pass membrane protein</topology>
    </subcellularLocation>
</comment>
<evidence type="ECO:0000256" key="6">
    <source>
        <dbReference type="ARBA" id="ARBA00022989"/>
    </source>
</evidence>
<evidence type="ECO:0000256" key="7">
    <source>
        <dbReference type="ARBA" id="ARBA00023053"/>
    </source>
</evidence>
<evidence type="ECO:0000256" key="3">
    <source>
        <dbReference type="ARBA" id="ARBA00022448"/>
    </source>
</evidence>
<dbReference type="GO" id="GO:0015280">
    <property type="term" value="F:ligand-gated sodium channel activity"/>
    <property type="evidence" value="ECO:0007669"/>
    <property type="project" value="TreeGrafter"/>
</dbReference>
<evidence type="ECO:0000313" key="14">
    <source>
        <dbReference type="EMBL" id="KAG8230081.1"/>
    </source>
</evidence>
<evidence type="ECO:0000256" key="5">
    <source>
        <dbReference type="ARBA" id="ARBA00022692"/>
    </source>
</evidence>
<dbReference type="PANTHER" id="PTHR11690">
    <property type="entry name" value="AMILORIDE-SENSITIVE SODIUM CHANNEL-RELATED"/>
    <property type="match status" value="1"/>
</dbReference>
<dbReference type="InterPro" id="IPR001873">
    <property type="entry name" value="ENaC"/>
</dbReference>